<accession>M5SAL1</accession>
<name>M5SAL1_9BACT</name>
<comment type="caution">
    <text evidence="3">The sequence shown here is derived from an EMBL/GenBank/DDBJ whole genome shotgun (WGS) entry which is preliminary data.</text>
</comment>
<feature type="transmembrane region" description="Helical" evidence="2">
    <location>
        <begin position="122"/>
        <end position="141"/>
    </location>
</feature>
<feature type="transmembrane region" description="Helical" evidence="2">
    <location>
        <begin position="179"/>
        <end position="197"/>
    </location>
</feature>
<protein>
    <submittedName>
        <fullName evidence="3">Putative membrane protein</fullName>
    </submittedName>
</protein>
<sequence>MGPSSLISRSDLATPACTAFLGNSPMKNSPPKIAAEEERHSAQRGASEDAAEGASNDFGLVMILRLAACLCFAGWTWVHYYWEAPYGVLLWQDATYEFAESLGVSWDEFVGTGADDGWLQTWLSRITWLYVGCTILTLTVRRQSKFQMIALVGSCGLLTVLSYAKYVGAQRQLPMFVEHGGQILAPLLLVLALRFGARHRVTMIAAMVAMIMTFAGHGCYAIGWWPTPSIFYGMISVSLGVEYETANTLLRAAGVLDFAVCLAIFVPAIRIWAAGYATLWGFFTAAARPVAGMSMSLNYWGADQFLHEAVLRAPHFLIPLYLVVLWCRQKSAAPSEATKPAKQPATIPADHSALAIEFTS</sequence>
<keyword evidence="2" id="KW-0472">Membrane</keyword>
<organism evidence="3 4">
    <name type="scientific">Rhodopirellula europaea SH398</name>
    <dbReference type="NCBI Taxonomy" id="1263868"/>
    <lineage>
        <taxon>Bacteria</taxon>
        <taxon>Pseudomonadati</taxon>
        <taxon>Planctomycetota</taxon>
        <taxon>Planctomycetia</taxon>
        <taxon>Pirellulales</taxon>
        <taxon>Pirellulaceae</taxon>
        <taxon>Rhodopirellula</taxon>
    </lineage>
</organism>
<evidence type="ECO:0000256" key="2">
    <source>
        <dbReference type="SAM" id="Phobius"/>
    </source>
</evidence>
<dbReference type="Proteomes" id="UP000011996">
    <property type="component" value="Unassembled WGS sequence"/>
</dbReference>
<evidence type="ECO:0000313" key="4">
    <source>
        <dbReference type="Proteomes" id="UP000011996"/>
    </source>
</evidence>
<reference evidence="3 4" key="1">
    <citation type="journal article" date="2013" name="Mar. Genomics">
        <title>Expression of sulfatases in Rhodopirellula baltica and the diversity of sulfatases in the genus Rhodopirellula.</title>
        <authorList>
            <person name="Wegner C.E."/>
            <person name="Richter-Heitmann T."/>
            <person name="Klindworth A."/>
            <person name="Klockow C."/>
            <person name="Richter M."/>
            <person name="Achstetter T."/>
            <person name="Glockner F.O."/>
            <person name="Harder J."/>
        </authorList>
    </citation>
    <scope>NUCLEOTIDE SEQUENCE [LARGE SCALE GENOMIC DNA]</scope>
    <source>
        <strain evidence="3 4">SH398</strain>
    </source>
</reference>
<feature type="region of interest" description="Disordered" evidence="1">
    <location>
        <begin position="21"/>
        <end position="50"/>
    </location>
</feature>
<evidence type="ECO:0000313" key="3">
    <source>
        <dbReference type="EMBL" id="EMI28515.1"/>
    </source>
</evidence>
<dbReference type="STRING" id="1263868.RESH_00913"/>
<gene>
    <name evidence="3" type="ORF">RESH_00913</name>
</gene>
<dbReference type="EMBL" id="ANOF01000033">
    <property type="protein sequence ID" value="EMI28515.1"/>
    <property type="molecule type" value="Genomic_DNA"/>
</dbReference>
<dbReference type="AlphaFoldDB" id="M5SAL1"/>
<keyword evidence="2" id="KW-0812">Transmembrane</keyword>
<feature type="transmembrane region" description="Helical" evidence="2">
    <location>
        <begin position="63"/>
        <end position="82"/>
    </location>
</feature>
<feature type="transmembrane region" description="Helical" evidence="2">
    <location>
        <begin position="249"/>
        <end position="269"/>
    </location>
</feature>
<evidence type="ECO:0000256" key="1">
    <source>
        <dbReference type="SAM" id="MobiDB-lite"/>
    </source>
</evidence>
<proteinExistence type="predicted"/>
<dbReference type="PATRIC" id="fig|1263868.3.peg.988"/>
<feature type="transmembrane region" description="Helical" evidence="2">
    <location>
        <begin position="204"/>
        <end position="225"/>
    </location>
</feature>
<feature type="transmembrane region" description="Helical" evidence="2">
    <location>
        <begin position="148"/>
        <end position="167"/>
    </location>
</feature>
<keyword evidence="2" id="KW-1133">Transmembrane helix</keyword>